<feature type="domain" description="N-acetyltransferase" evidence="3">
    <location>
        <begin position="191"/>
        <end position="337"/>
    </location>
</feature>
<dbReference type="AlphaFoldDB" id="A0A1K1LP79"/>
<dbReference type="Proteomes" id="UP000183461">
    <property type="component" value="Unassembled WGS sequence"/>
</dbReference>
<dbReference type="GO" id="GO:0016787">
    <property type="term" value="F:hydrolase activity"/>
    <property type="evidence" value="ECO:0007669"/>
    <property type="project" value="UniProtKB-KW"/>
</dbReference>
<evidence type="ECO:0000256" key="1">
    <source>
        <dbReference type="ARBA" id="ARBA00006336"/>
    </source>
</evidence>
<gene>
    <name evidence="4" type="ORF">SAMN02910280_0634</name>
</gene>
<dbReference type="InterPro" id="IPR000868">
    <property type="entry name" value="Isochorismatase-like_dom"/>
</dbReference>
<dbReference type="PANTHER" id="PTHR43540">
    <property type="entry name" value="PEROXYUREIDOACRYLATE/UREIDOACRYLATE AMIDOHYDROLASE-RELATED"/>
    <property type="match status" value="1"/>
</dbReference>
<dbReference type="Pfam" id="PF13673">
    <property type="entry name" value="Acetyltransf_10"/>
    <property type="match status" value="1"/>
</dbReference>
<dbReference type="InterPro" id="IPR016181">
    <property type="entry name" value="Acyl_CoA_acyltransferase"/>
</dbReference>
<name>A0A1K1LP79_RUMFL</name>
<sequence>MTKTALLVIDAQELITNESLYAFDKYIENVRRLIAGSRKNGIEVIYVRHDDGEGQPLSKGNEGFDVCREFAPEAGERIFDKLVNSPFRDSELLEYLRKKAVKRLIVTGLQTDYCIDATVKCGFEHGFEMIVPEYCNSTFDNDFMTAEQTYRYYNEFMWKNRYANCVSIAEALEMIQNNKYEPKKRNTKKANNIRRATEEDVSRIAEILVFAKRMKYRSIFKDDVYAFGELQVLSVAEKYIENGFLNNMFLYDDGIIKGLIRIEKEEIIELYVDHFFQGQGIGSELIEFAKENSQVSFLWTIEKNTDAIRFYEAHGFHLTDNRKLEEGTTEYIVMMRN</sequence>
<dbReference type="InterPro" id="IPR050272">
    <property type="entry name" value="Isochorismatase-like_hydrls"/>
</dbReference>
<dbReference type="Gene3D" id="3.40.630.30">
    <property type="match status" value="1"/>
</dbReference>
<evidence type="ECO:0000259" key="3">
    <source>
        <dbReference type="PROSITE" id="PS51186"/>
    </source>
</evidence>
<dbReference type="SUPFAM" id="SSF52499">
    <property type="entry name" value="Isochorismatase-like hydrolases"/>
    <property type="match status" value="1"/>
</dbReference>
<organism evidence="4 5">
    <name type="scientific">Ruminococcus flavefaciens</name>
    <dbReference type="NCBI Taxonomy" id="1265"/>
    <lineage>
        <taxon>Bacteria</taxon>
        <taxon>Bacillati</taxon>
        <taxon>Bacillota</taxon>
        <taxon>Clostridia</taxon>
        <taxon>Eubacteriales</taxon>
        <taxon>Oscillospiraceae</taxon>
        <taxon>Ruminococcus</taxon>
    </lineage>
</organism>
<keyword evidence="2" id="KW-0378">Hydrolase</keyword>
<accession>A0A1K1LP79</accession>
<dbReference type="SUPFAM" id="SSF55729">
    <property type="entry name" value="Acyl-CoA N-acyltransferases (Nat)"/>
    <property type="match status" value="1"/>
</dbReference>
<dbReference type="GO" id="GO:0016747">
    <property type="term" value="F:acyltransferase activity, transferring groups other than amino-acyl groups"/>
    <property type="evidence" value="ECO:0007669"/>
    <property type="project" value="InterPro"/>
</dbReference>
<reference evidence="4 5" key="1">
    <citation type="submission" date="2016-11" db="EMBL/GenBank/DDBJ databases">
        <authorList>
            <person name="Jaros S."/>
            <person name="Januszkiewicz K."/>
            <person name="Wedrychowicz H."/>
        </authorList>
    </citation>
    <scope>NUCLEOTIDE SEQUENCE [LARGE SCALE GENOMIC DNA]</scope>
    <source>
        <strain evidence="4 5">YL228</strain>
    </source>
</reference>
<proteinExistence type="inferred from homology"/>
<dbReference type="InterPro" id="IPR036380">
    <property type="entry name" value="Isochorismatase-like_sf"/>
</dbReference>
<dbReference type="Pfam" id="PF00857">
    <property type="entry name" value="Isochorismatase"/>
    <property type="match status" value="1"/>
</dbReference>
<dbReference type="PROSITE" id="PS51186">
    <property type="entry name" value="GNAT"/>
    <property type="match status" value="1"/>
</dbReference>
<comment type="similarity">
    <text evidence="1">Belongs to the isochorismatase family.</text>
</comment>
<evidence type="ECO:0000313" key="5">
    <source>
        <dbReference type="Proteomes" id="UP000183461"/>
    </source>
</evidence>
<evidence type="ECO:0000256" key="2">
    <source>
        <dbReference type="ARBA" id="ARBA00022801"/>
    </source>
</evidence>
<protein>
    <submittedName>
        <fullName evidence="4">Nicotinamidase-related amidase</fullName>
    </submittedName>
</protein>
<dbReference type="CDD" id="cd01014">
    <property type="entry name" value="nicotinamidase_related"/>
    <property type="match status" value="1"/>
</dbReference>
<evidence type="ECO:0000313" key="4">
    <source>
        <dbReference type="EMBL" id="SFW12671.1"/>
    </source>
</evidence>
<dbReference type="Gene3D" id="3.40.50.850">
    <property type="entry name" value="Isochorismatase-like"/>
    <property type="match status" value="1"/>
</dbReference>
<dbReference type="InterPro" id="IPR000182">
    <property type="entry name" value="GNAT_dom"/>
</dbReference>
<dbReference type="EMBL" id="FPIP01000001">
    <property type="protein sequence ID" value="SFW12671.1"/>
    <property type="molecule type" value="Genomic_DNA"/>
</dbReference>
<dbReference type="PANTHER" id="PTHR43540:SF14">
    <property type="entry name" value="ISOCHORISMATASE"/>
    <property type="match status" value="1"/>
</dbReference>